<keyword evidence="1" id="KW-0812">Transmembrane</keyword>
<feature type="transmembrane region" description="Helical" evidence="1">
    <location>
        <begin position="99"/>
        <end position="116"/>
    </location>
</feature>
<dbReference type="Proteomes" id="UP000231469">
    <property type="component" value="Unassembled WGS sequence"/>
</dbReference>
<sequence>MGKIIKHKKIIIFLVILGIFSVSSVVLALQVSWPSSPAGTRLTDDSQLGDLIKYLYEWGIFLGGLAAFIALLIAGFQYLTSVGDPARMKDAMDRIKSAFFGLVLLLGSWLILNIISSQFTTFPPLKLEAPTSTKTPYQICETVAGQPAGDCCEEARPEQKDECLRQYKCENNYCIPGWQPTEPCKSVTLIGVTDITILTAAEKCQPSVIQAGRSFSASSTPGKCAGILQLFGKPNCEDMRAAVNVNVKDYTVDADIESILLFAPGE</sequence>
<name>A0A2M7VL67_9BACT</name>
<organism evidence="2 3">
    <name type="scientific">bacterium (Candidatus Gribaldobacteria) CG_4_10_14_0_2_um_filter_36_18</name>
    <dbReference type="NCBI Taxonomy" id="2014264"/>
    <lineage>
        <taxon>Bacteria</taxon>
        <taxon>Candidatus Gribaldobacteria</taxon>
    </lineage>
</organism>
<protein>
    <submittedName>
        <fullName evidence="2">Uncharacterized protein</fullName>
    </submittedName>
</protein>
<keyword evidence="1" id="KW-1133">Transmembrane helix</keyword>
<dbReference type="InterPro" id="IPR043993">
    <property type="entry name" value="T4SS_pilin"/>
</dbReference>
<dbReference type="EMBL" id="PFPS01000014">
    <property type="protein sequence ID" value="PJA02523.1"/>
    <property type="molecule type" value="Genomic_DNA"/>
</dbReference>
<proteinExistence type="predicted"/>
<comment type="caution">
    <text evidence="2">The sequence shown here is derived from an EMBL/GenBank/DDBJ whole genome shotgun (WGS) entry which is preliminary data.</text>
</comment>
<keyword evidence="1" id="KW-0472">Membrane</keyword>
<dbReference type="AlphaFoldDB" id="A0A2M7VL67"/>
<evidence type="ECO:0000256" key="1">
    <source>
        <dbReference type="SAM" id="Phobius"/>
    </source>
</evidence>
<evidence type="ECO:0000313" key="3">
    <source>
        <dbReference type="Proteomes" id="UP000231469"/>
    </source>
</evidence>
<evidence type="ECO:0000313" key="2">
    <source>
        <dbReference type="EMBL" id="PJA02523.1"/>
    </source>
</evidence>
<reference evidence="3" key="1">
    <citation type="submission" date="2017-09" db="EMBL/GenBank/DDBJ databases">
        <title>Depth-based differentiation of microbial function through sediment-hosted aquifers and enrichment of novel symbionts in the deep terrestrial subsurface.</title>
        <authorList>
            <person name="Probst A.J."/>
            <person name="Ladd B."/>
            <person name="Jarett J.K."/>
            <person name="Geller-Mcgrath D.E."/>
            <person name="Sieber C.M.K."/>
            <person name="Emerson J.B."/>
            <person name="Anantharaman K."/>
            <person name="Thomas B.C."/>
            <person name="Malmstrom R."/>
            <person name="Stieglmeier M."/>
            <person name="Klingl A."/>
            <person name="Woyke T."/>
            <person name="Ryan C.M."/>
            <person name="Banfield J.F."/>
        </authorList>
    </citation>
    <scope>NUCLEOTIDE SEQUENCE [LARGE SCALE GENOMIC DNA]</scope>
</reference>
<gene>
    <name evidence="2" type="ORF">COX73_00330</name>
</gene>
<accession>A0A2M7VL67</accession>
<dbReference type="Pfam" id="PF18895">
    <property type="entry name" value="T4SS_pilin"/>
    <property type="match status" value="1"/>
</dbReference>
<feature type="transmembrane region" description="Helical" evidence="1">
    <location>
        <begin position="58"/>
        <end position="79"/>
    </location>
</feature>